<evidence type="ECO:0000256" key="4">
    <source>
        <dbReference type="ARBA" id="ARBA00023163"/>
    </source>
</evidence>
<dbReference type="InterPro" id="IPR050109">
    <property type="entry name" value="HTH-type_TetR-like_transc_reg"/>
</dbReference>
<dbReference type="Pfam" id="PF00440">
    <property type="entry name" value="TetR_N"/>
    <property type="match status" value="1"/>
</dbReference>
<dbReference type="PANTHER" id="PTHR30055:SF234">
    <property type="entry name" value="HTH-TYPE TRANSCRIPTIONAL REGULATOR BETI"/>
    <property type="match status" value="1"/>
</dbReference>
<evidence type="ECO:0000256" key="2">
    <source>
        <dbReference type="ARBA" id="ARBA00023015"/>
    </source>
</evidence>
<evidence type="ECO:0000313" key="8">
    <source>
        <dbReference type="EMBL" id="MFD0685956.1"/>
    </source>
</evidence>
<accession>A0ABW2XHI4</accession>
<proteinExistence type="predicted"/>
<dbReference type="InterPro" id="IPR001647">
    <property type="entry name" value="HTH_TetR"/>
</dbReference>
<evidence type="ECO:0000256" key="3">
    <source>
        <dbReference type="ARBA" id="ARBA00023125"/>
    </source>
</evidence>
<dbReference type="Proteomes" id="UP001597063">
    <property type="component" value="Unassembled WGS sequence"/>
</dbReference>
<dbReference type="InterPro" id="IPR009057">
    <property type="entry name" value="Homeodomain-like_sf"/>
</dbReference>
<dbReference type="SUPFAM" id="SSF46689">
    <property type="entry name" value="Homeodomain-like"/>
    <property type="match status" value="1"/>
</dbReference>
<name>A0ABW2XHI4_9ACTN</name>
<sequence length="273" mass="30305">MEAKGRGRPPKYCSRSCQAKAYRARQRDAGDEGAGQAAGAASFEELPDQQPVRRRHDDRYGQAPPDGDAAARPQDRRKRGPYRKGIERRRQILDAALEVYAELGERGTSLQEIADRVGVRQPALMYYFRSREELLLAVLERREEIAVEAIAAAARDPIDALVRAMRYDLDQPGLAKLYLALSAAAVDPGHHAHGFFVDRYRRLTAAVEREFAGLQAREDVRRDVDPAHLARLLLAVLDGLQLQWLMDPSVDVATLAEAFGSLYMPSGRDAGSA</sequence>
<evidence type="ECO:0000313" key="9">
    <source>
        <dbReference type="Proteomes" id="UP001597063"/>
    </source>
</evidence>
<keyword evidence="2" id="KW-0805">Transcription regulation</keyword>
<evidence type="ECO:0000256" key="5">
    <source>
        <dbReference type="PROSITE-ProRule" id="PRU00335"/>
    </source>
</evidence>
<evidence type="ECO:0000256" key="6">
    <source>
        <dbReference type="SAM" id="MobiDB-lite"/>
    </source>
</evidence>
<organism evidence="8 9">
    <name type="scientific">Actinomadura fibrosa</name>
    <dbReference type="NCBI Taxonomy" id="111802"/>
    <lineage>
        <taxon>Bacteria</taxon>
        <taxon>Bacillati</taxon>
        <taxon>Actinomycetota</taxon>
        <taxon>Actinomycetes</taxon>
        <taxon>Streptosporangiales</taxon>
        <taxon>Thermomonosporaceae</taxon>
        <taxon>Actinomadura</taxon>
    </lineage>
</organism>
<keyword evidence="9" id="KW-1185">Reference proteome</keyword>
<dbReference type="Gene3D" id="1.10.357.10">
    <property type="entry name" value="Tetracycline Repressor, domain 2"/>
    <property type="match status" value="1"/>
</dbReference>
<dbReference type="PROSITE" id="PS50977">
    <property type="entry name" value="HTH_TETR_2"/>
    <property type="match status" value="1"/>
</dbReference>
<evidence type="ECO:0000256" key="1">
    <source>
        <dbReference type="ARBA" id="ARBA00022491"/>
    </source>
</evidence>
<dbReference type="PANTHER" id="PTHR30055">
    <property type="entry name" value="HTH-TYPE TRANSCRIPTIONAL REGULATOR RUTR"/>
    <property type="match status" value="1"/>
</dbReference>
<protein>
    <submittedName>
        <fullName evidence="8">TetR/AcrR family transcriptional regulator</fullName>
    </submittedName>
</protein>
<dbReference type="SUPFAM" id="SSF48498">
    <property type="entry name" value="Tetracyclin repressor-like, C-terminal domain"/>
    <property type="match status" value="1"/>
</dbReference>
<gene>
    <name evidence="8" type="ORF">ACFQZM_15740</name>
</gene>
<keyword evidence="3 5" id="KW-0238">DNA-binding</keyword>
<feature type="DNA-binding region" description="H-T-H motif" evidence="5">
    <location>
        <begin position="109"/>
        <end position="128"/>
    </location>
</feature>
<feature type="region of interest" description="Disordered" evidence="6">
    <location>
        <begin position="1"/>
        <end position="85"/>
    </location>
</feature>
<dbReference type="Pfam" id="PF13977">
    <property type="entry name" value="TetR_C_6"/>
    <property type="match status" value="1"/>
</dbReference>
<dbReference type="PRINTS" id="PR00455">
    <property type="entry name" value="HTHTETR"/>
</dbReference>
<feature type="domain" description="HTH tetR-type" evidence="7">
    <location>
        <begin position="86"/>
        <end position="146"/>
    </location>
</feature>
<dbReference type="InterPro" id="IPR039538">
    <property type="entry name" value="BetI_C"/>
</dbReference>
<dbReference type="InterPro" id="IPR036271">
    <property type="entry name" value="Tet_transcr_reg_TetR-rel_C_sf"/>
</dbReference>
<dbReference type="RefSeq" id="WP_207399489.1">
    <property type="nucleotide sequence ID" value="NZ_CAACUY010000007.1"/>
</dbReference>
<evidence type="ECO:0000259" key="7">
    <source>
        <dbReference type="PROSITE" id="PS50977"/>
    </source>
</evidence>
<dbReference type="EMBL" id="JBHTGP010000007">
    <property type="protein sequence ID" value="MFD0685956.1"/>
    <property type="molecule type" value="Genomic_DNA"/>
</dbReference>
<comment type="caution">
    <text evidence="8">The sequence shown here is derived from an EMBL/GenBank/DDBJ whole genome shotgun (WGS) entry which is preliminary data.</text>
</comment>
<keyword evidence="4" id="KW-0804">Transcription</keyword>
<keyword evidence="1" id="KW-0678">Repressor</keyword>
<reference evidence="9" key="1">
    <citation type="journal article" date="2019" name="Int. J. Syst. Evol. Microbiol.">
        <title>The Global Catalogue of Microorganisms (GCM) 10K type strain sequencing project: providing services to taxonomists for standard genome sequencing and annotation.</title>
        <authorList>
            <consortium name="The Broad Institute Genomics Platform"/>
            <consortium name="The Broad Institute Genome Sequencing Center for Infectious Disease"/>
            <person name="Wu L."/>
            <person name="Ma J."/>
        </authorList>
    </citation>
    <scope>NUCLEOTIDE SEQUENCE [LARGE SCALE GENOMIC DNA]</scope>
    <source>
        <strain evidence="9">JCM 9371</strain>
    </source>
</reference>